<accession>A0ABU9II91</accession>
<comment type="caution">
    <text evidence="1">The sequence shown here is derived from an EMBL/GenBank/DDBJ whole genome shotgun (WGS) entry which is preliminary data.</text>
</comment>
<protein>
    <submittedName>
        <fullName evidence="1">Uncharacterized protein</fullName>
    </submittedName>
</protein>
<organism evidence="1 2">
    <name type="scientific">Aurantiacibacter gilvus</name>
    <dbReference type="NCBI Taxonomy" id="3139141"/>
    <lineage>
        <taxon>Bacteria</taxon>
        <taxon>Pseudomonadati</taxon>
        <taxon>Pseudomonadota</taxon>
        <taxon>Alphaproteobacteria</taxon>
        <taxon>Sphingomonadales</taxon>
        <taxon>Erythrobacteraceae</taxon>
        <taxon>Aurantiacibacter</taxon>
    </lineage>
</organism>
<gene>
    <name evidence="1" type="ORF">AAEO60_15780</name>
</gene>
<name>A0ABU9II91_9SPHN</name>
<sequence length="92" mass="9965">MATAFENRREQSALPGRCDCEGTSMAVAITCLTTEGCVLEANDDWAGVADFVHLQIASAIDMNGKLDWAQGRRAQMRFFGQVHPAAIAKLHA</sequence>
<evidence type="ECO:0000313" key="2">
    <source>
        <dbReference type="Proteomes" id="UP001497045"/>
    </source>
</evidence>
<dbReference type="EMBL" id="JBBYHV010000002">
    <property type="protein sequence ID" value="MEL1252137.1"/>
    <property type="molecule type" value="Genomic_DNA"/>
</dbReference>
<dbReference type="Proteomes" id="UP001497045">
    <property type="component" value="Unassembled WGS sequence"/>
</dbReference>
<reference evidence="1 2" key="1">
    <citation type="submission" date="2024-04" db="EMBL/GenBank/DDBJ databases">
        <title>Aurantiacibacter sp. DGU6 16S ribosomal RNA gene Genome sequencing and assembly.</title>
        <authorList>
            <person name="Park S."/>
        </authorList>
    </citation>
    <scope>NUCLEOTIDE SEQUENCE [LARGE SCALE GENOMIC DNA]</scope>
    <source>
        <strain evidence="1 2">DGU6</strain>
    </source>
</reference>
<evidence type="ECO:0000313" key="1">
    <source>
        <dbReference type="EMBL" id="MEL1252137.1"/>
    </source>
</evidence>
<proteinExistence type="predicted"/>
<dbReference type="RefSeq" id="WP_341674671.1">
    <property type="nucleotide sequence ID" value="NZ_JBBYHV010000002.1"/>
</dbReference>
<keyword evidence="2" id="KW-1185">Reference proteome</keyword>